<comment type="subcellular location">
    <subcellularLocation>
        <location evidence="2">Cell membrane</location>
        <topology evidence="2">Single-pass type I membrane protein</topology>
    </subcellularLocation>
    <subcellularLocation>
        <location evidence="1">Cell surface</location>
    </subcellularLocation>
</comment>
<evidence type="ECO:0000256" key="1">
    <source>
        <dbReference type="ARBA" id="ARBA00004241"/>
    </source>
</evidence>
<dbReference type="GO" id="GO:0050431">
    <property type="term" value="F:transforming growth factor beta binding"/>
    <property type="evidence" value="ECO:0007669"/>
    <property type="project" value="UniProtKB-ARBA"/>
</dbReference>
<keyword evidence="10" id="KW-1015">Disulfide bond</keyword>
<dbReference type="AlphaFoldDB" id="A0A8J6AS50"/>
<evidence type="ECO:0000256" key="12">
    <source>
        <dbReference type="ARBA" id="ARBA00023183"/>
    </source>
</evidence>
<dbReference type="SMART" id="SM00368">
    <property type="entry name" value="LRR_RI"/>
    <property type="match status" value="3"/>
</dbReference>
<dbReference type="GO" id="GO:0005886">
    <property type="term" value="C:plasma membrane"/>
    <property type="evidence" value="ECO:0007669"/>
    <property type="project" value="UniProtKB-SubCell"/>
</dbReference>
<comment type="subunit">
    <text evidence="15">Interacts with TGFB1; associates via disulfide bonds with the Latency-associated peptide chain (LAP) regulatory chain of TGFB1, leading to regulate activation of TGF-beta-1. Interacts with TGFB2. Interacts with TGFB3; associates via disulfide bonds with the Latency-associated peptide chain (LAP) regulatory chain of TGFB3, leading to regulate activation of TGF-beta-3. Interacts with LAPTM4B; decreases TGFB1 production in regulatory T-cells.</text>
</comment>
<dbReference type="Pfam" id="PF00560">
    <property type="entry name" value="LRR_1"/>
    <property type="match status" value="1"/>
</dbReference>
<evidence type="ECO:0000256" key="7">
    <source>
        <dbReference type="ARBA" id="ARBA00022737"/>
    </source>
</evidence>
<keyword evidence="5 18" id="KW-0812">Transmembrane</keyword>
<evidence type="ECO:0000256" key="19">
    <source>
        <dbReference type="SAM" id="SignalP"/>
    </source>
</evidence>
<dbReference type="FunFam" id="3.80.10.10:FF:000226">
    <property type="entry name" value="leucine-rich repeat-containing protein 32 isoform X1"/>
    <property type="match status" value="1"/>
</dbReference>
<dbReference type="PROSITE" id="PS51450">
    <property type="entry name" value="LRR"/>
    <property type="match status" value="4"/>
</dbReference>
<evidence type="ECO:0000256" key="15">
    <source>
        <dbReference type="ARBA" id="ARBA00062221"/>
    </source>
</evidence>
<evidence type="ECO:0000256" key="17">
    <source>
        <dbReference type="ARBA" id="ARBA00075011"/>
    </source>
</evidence>
<name>A0A8J6AS50_GALPY</name>
<keyword evidence="4" id="KW-0433">Leucine-rich repeat</keyword>
<dbReference type="InterPro" id="IPR003591">
    <property type="entry name" value="Leu-rich_rpt_typical-subtyp"/>
</dbReference>
<keyword evidence="7" id="KW-0677">Repeat</keyword>
<dbReference type="Pfam" id="PF13855">
    <property type="entry name" value="LRR_8"/>
    <property type="match status" value="3"/>
</dbReference>
<dbReference type="InterPro" id="IPR032675">
    <property type="entry name" value="LRR_dom_sf"/>
</dbReference>
<comment type="function">
    <text evidence="13">Key regulator of transforming growth factor beta (TGFB1, TGFB2 and TGFB3) that controls TGF-beta activation by maintaining it in a latent state during storage in extracellular space. Associates specifically via disulfide bonds with the Latency-associated peptide (LAP), which is the regulatory chain of TGF-beta, and regulates integrin-dependent activation of TGF-beta. Able to outcompete LTBP1 for binding to LAP regulatory chain of TGF-beta. Controls activation of TGF-beta-1 (TGFB1) on the surface of activated regulatory T-cells (Tregs). Required for epithelial fusion during palate development by regulating activation of TGF-beta-3 (TGFB3).</text>
</comment>
<gene>
    <name evidence="20" type="ORF">J0S82_010067</name>
</gene>
<dbReference type="GO" id="GO:0009986">
    <property type="term" value="C:cell surface"/>
    <property type="evidence" value="ECO:0007669"/>
    <property type="project" value="UniProtKB-SubCell"/>
</dbReference>
<dbReference type="PANTHER" id="PTHR24366:SF96">
    <property type="entry name" value="LEUCINE RICH REPEAT CONTAINING 53"/>
    <property type="match status" value="1"/>
</dbReference>
<evidence type="ECO:0000256" key="18">
    <source>
        <dbReference type="SAM" id="Phobius"/>
    </source>
</evidence>
<dbReference type="SUPFAM" id="SSF52058">
    <property type="entry name" value="L domain-like"/>
    <property type="match status" value="2"/>
</dbReference>
<comment type="similarity">
    <text evidence="14">Belongs to the LRRC32/LRRC33 family.</text>
</comment>
<comment type="caution">
    <text evidence="20">The sequence shown here is derived from an EMBL/GenBank/DDBJ whole genome shotgun (WGS) entry which is preliminary data.</text>
</comment>
<dbReference type="EMBL" id="JAGFMF010011429">
    <property type="protein sequence ID" value="KAG8522852.1"/>
    <property type="molecule type" value="Genomic_DNA"/>
</dbReference>
<reference evidence="20" key="1">
    <citation type="journal article" date="2021" name="Evol. Appl.">
        <title>The genome of the Pyrenean desman and the effects of bottlenecks and inbreeding on the genomic landscape of an endangered species.</title>
        <authorList>
            <person name="Escoda L."/>
            <person name="Castresana J."/>
        </authorList>
    </citation>
    <scope>NUCLEOTIDE SEQUENCE</scope>
    <source>
        <strain evidence="20">IBE-C5619</strain>
    </source>
</reference>
<keyword evidence="11" id="KW-0325">Glycoprotein</keyword>
<evidence type="ECO:0000256" key="16">
    <source>
        <dbReference type="ARBA" id="ARBA00074403"/>
    </source>
</evidence>
<evidence type="ECO:0000256" key="2">
    <source>
        <dbReference type="ARBA" id="ARBA00004251"/>
    </source>
</evidence>
<dbReference type="InterPro" id="IPR001611">
    <property type="entry name" value="Leu-rich_rpt"/>
</dbReference>
<organism evidence="20 21">
    <name type="scientific">Galemys pyrenaicus</name>
    <name type="common">Iberian desman</name>
    <name type="synonym">Pyrenean desman</name>
    <dbReference type="NCBI Taxonomy" id="202257"/>
    <lineage>
        <taxon>Eukaryota</taxon>
        <taxon>Metazoa</taxon>
        <taxon>Chordata</taxon>
        <taxon>Craniata</taxon>
        <taxon>Vertebrata</taxon>
        <taxon>Euteleostomi</taxon>
        <taxon>Mammalia</taxon>
        <taxon>Eutheria</taxon>
        <taxon>Laurasiatheria</taxon>
        <taxon>Eulipotyphla</taxon>
        <taxon>Talpidae</taxon>
        <taxon>Galemys</taxon>
    </lineage>
</organism>
<dbReference type="GO" id="GO:0035592">
    <property type="term" value="P:establishment of protein localization to extracellular region"/>
    <property type="evidence" value="ECO:0007669"/>
    <property type="project" value="UniProtKB-ARBA"/>
</dbReference>
<dbReference type="Gene3D" id="3.80.10.10">
    <property type="entry name" value="Ribonuclease Inhibitor"/>
    <property type="match status" value="4"/>
</dbReference>
<proteinExistence type="inferred from homology"/>
<evidence type="ECO:0000256" key="5">
    <source>
        <dbReference type="ARBA" id="ARBA00022692"/>
    </source>
</evidence>
<evidence type="ECO:0000256" key="8">
    <source>
        <dbReference type="ARBA" id="ARBA00022989"/>
    </source>
</evidence>
<keyword evidence="9 18" id="KW-0472">Membrane</keyword>
<dbReference type="SMART" id="SM00369">
    <property type="entry name" value="LRR_TYP"/>
    <property type="match status" value="14"/>
</dbReference>
<feature type="signal peptide" evidence="19">
    <location>
        <begin position="1"/>
        <end position="19"/>
    </location>
</feature>
<evidence type="ECO:0000256" key="6">
    <source>
        <dbReference type="ARBA" id="ARBA00022729"/>
    </source>
</evidence>
<protein>
    <recommendedName>
        <fullName evidence="16">Transforming growth factor beta activator LRRC32</fullName>
    </recommendedName>
    <alternativeName>
        <fullName evidence="17">Leucine-rich repeat-containing protein 32</fullName>
    </alternativeName>
</protein>
<sequence>MSHRTLQLLVVLTLGLATSQHRDKMPCKMVNKEASCQGLGLLQVPSVLPLGIRALDLSGNQLQGILVSPLGLYTELRHLDLSSNEISFLQPGVFQALPHLQHLNLAHNCLGVGASLSTAGLGPLPSLMSLDLSGNSLYSGLVEQLLGEAPALCTLSLAENSLTRLARHTFWGTPALKQLDLHSNVLMDIEAGAFEALPHLAHLNLSRNSLTCISDFSLQQLRVLDLSCNSIEAFQMAPPEPQAEYQLAWLDLRENKLLHFPDLAALPRLIYLNVSNNLIRLPAAPAPGIHAPSEGWSASPLSSPSWNTSTRHRSQLLNLDLSYNEIERLPEGFLEHLTALRFLNLSWNCLRAFEAQRSGSLPCLVLLDISHNALEALRVGTRALGSLRTLFLQDNALQDLAPSIFAGLVSLQKLNLQGNRVRPCGGPGEPGLSACVTFSGISSLRILNLVDNEMEVLHAGTFLHTPLTELDLSANPGLDVATGALAGLEASLEVLALQGNGLAMLQVDLPCFSCLKQLNLAENRLSRLPTWTQAVSLEVLDLRNNSFSLLPGSTMGGLETSLRRLYLQGNPLSCCGNGWLASQLHQGRVDVDATQDLVCRFGSQEEVSLSHVRPEDCEKGGLKNVNLIIILSFTLVSAVLLTTLATCCCVRRQKFNQQYKA</sequence>
<keyword evidence="12" id="KW-0340">Growth factor binding</keyword>
<dbReference type="PANTHER" id="PTHR24366">
    <property type="entry name" value="IG(IMMUNOGLOBULIN) AND LRR(LEUCINE RICH REPEAT) DOMAINS"/>
    <property type="match status" value="1"/>
</dbReference>
<evidence type="ECO:0000256" key="4">
    <source>
        <dbReference type="ARBA" id="ARBA00022614"/>
    </source>
</evidence>
<dbReference type="FunFam" id="3.80.10.10:FF:000397">
    <property type="entry name" value="Transforming growth factor beta activator LRRC32"/>
    <property type="match status" value="1"/>
</dbReference>
<keyword evidence="3" id="KW-1003">Cell membrane</keyword>
<feature type="chain" id="PRO_5035146482" description="Transforming growth factor beta activator LRRC32" evidence="19">
    <location>
        <begin position="20"/>
        <end position="661"/>
    </location>
</feature>
<evidence type="ECO:0000256" key="13">
    <source>
        <dbReference type="ARBA" id="ARBA00056059"/>
    </source>
</evidence>
<evidence type="ECO:0000256" key="10">
    <source>
        <dbReference type="ARBA" id="ARBA00023157"/>
    </source>
</evidence>
<evidence type="ECO:0000313" key="20">
    <source>
        <dbReference type="EMBL" id="KAG8522852.1"/>
    </source>
</evidence>
<keyword evidence="21" id="KW-1185">Reference proteome</keyword>
<keyword evidence="8 18" id="KW-1133">Transmembrane helix</keyword>
<evidence type="ECO:0000256" key="11">
    <source>
        <dbReference type="ARBA" id="ARBA00023180"/>
    </source>
</evidence>
<accession>A0A8J6AS50</accession>
<keyword evidence="6 19" id="KW-0732">Signal</keyword>
<dbReference type="PRINTS" id="PR00019">
    <property type="entry name" value="LEURICHRPT"/>
</dbReference>
<dbReference type="SMART" id="SM00364">
    <property type="entry name" value="LRR_BAC"/>
    <property type="match status" value="6"/>
</dbReference>
<dbReference type="OrthoDB" id="8195690at2759"/>
<evidence type="ECO:0000313" key="21">
    <source>
        <dbReference type="Proteomes" id="UP000700334"/>
    </source>
</evidence>
<dbReference type="FunFam" id="3.80.10.10:FF:000482">
    <property type="entry name" value="Transforming growth factor beta activator LRRC32"/>
    <property type="match status" value="1"/>
</dbReference>
<evidence type="ECO:0000256" key="14">
    <source>
        <dbReference type="ARBA" id="ARBA00060751"/>
    </source>
</evidence>
<evidence type="ECO:0000256" key="9">
    <source>
        <dbReference type="ARBA" id="ARBA00023136"/>
    </source>
</evidence>
<dbReference type="Proteomes" id="UP000700334">
    <property type="component" value="Unassembled WGS sequence"/>
</dbReference>
<evidence type="ECO:0000256" key="3">
    <source>
        <dbReference type="ARBA" id="ARBA00022475"/>
    </source>
</evidence>
<feature type="transmembrane region" description="Helical" evidence="18">
    <location>
        <begin position="627"/>
        <end position="650"/>
    </location>
</feature>